<dbReference type="NCBIfam" id="NF041278">
    <property type="entry name" value="CmcJ_NvfI_EfuI"/>
    <property type="match status" value="1"/>
</dbReference>
<dbReference type="PANTHER" id="PTHR34598:SF3">
    <property type="entry name" value="OXIDOREDUCTASE AN1597"/>
    <property type="match status" value="1"/>
</dbReference>
<dbReference type="InterPro" id="IPR044053">
    <property type="entry name" value="AsaB-like"/>
</dbReference>
<evidence type="ECO:0000313" key="2">
    <source>
        <dbReference type="Proteomes" id="UP000301751"/>
    </source>
</evidence>
<dbReference type="GO" id="GO:0016491">
    <property type="term" value="F:oxidoreductase activity"/>
    <property type="evidence" value="ECO:0007669"/>
    <property type="project" value="InterPro"/>
</dbReference>
<dbReference type="GO" id="GO:0008168">
    <property type="term" value="F:methyltransferase activity"/>
    <property type="evidence" value="ECO:0007669"/>
    <property type="project" value="UniProtKB-KW"/>
</dbReference>
<name>A0A480ARE7_9BURK</name>
<keyword evidence="1" id="KW-0489">Methyltransferase</keyword>
<keyword evidence="1" id="KW-0808">Transferase</keyword>
<proteinExistence type="predicted"/>
<dbReference type="Proteomes" id="UP000301751">
    <property type="component" value="Unassembled WGS sequence"/>
</dbReference>
<dbReference type="PANTHER" id="PTHR34598">
    <property type="entry name" value="BLL6449 PROTEIN"/>
    <property type="match status" value="1"/>
</dbReference>
<protein>
    <submittedName>
        <fullName evidence="1">Methyltransferase</fullName>
    </submittedName>
</protein>
<accession>A0A480ARE7</accession>
<comment type="caution">
    <text evidence="1">The sequence shown here is derived from an EMBL/GenBank/DDBJ whole genome shotgun (WGS) entry which is preliminary data.</text>
</comment>
<gene>
    <name evidence="1" type="ORF">AQPW35_31040</name>
</gene>
<dbReference type="EMBL" id="BJCL01000007">
    <property type="protein sequence ID" value="GCL64023.1"/>
    <property type="molecule type" value="Genomic_DNA"/>
</dbReference>
<keyword evidence="2" id="KW-1185">Reference proteome</keyword>
<dbReference type="AlphaFoldDB" id="A0A480ARE7"/>
<dbReference type="GO" id="GO:0032259">
    <property type="term" value="P:methylation"/>
    <property type="evidence" value="ECO:0007669"/>
    <property type="project" value="UniProtKB-KW"/>
</dbReference>
<reference evidence="2" key="1">
    <citation type="submission" date="2019-03" db="EMBL/GenBank/DDBJ databases">
        <title>Aquabacterium pictum sp.nov., the first bacteriochlorophyll a-containing freshwater bacterium in the genus Aquabacterium of the class Betaproteobacteria.</title>
        <authorList>
            <person name="Hirose S."/>
            <person name="Tank M."/>
            <person name="Hara E."/>
            <person name="Tamaki H."/>
            <person name="Takaichi S."/>
            <person name="Haruta S."/>
            <person name="Hanada S."/>
        </authorList>
    </citation>
    <scope>NUCLEOTIDE SEQUENCE [LARGE SCALE GENOMIC DNA]</scope>
    <source>
        <strain evidence="2">W35</strain>
    </source>
</reference>
<evidence type="ECO:0000313" key="1">
    <source>
        <dbReference type="EMBL" id="GCL64023.1"/>
    </source>
</evidence>
<organism evidence="1 2">
    <name type="scientific">Pseudaquabacterium pictum</name>
    <dbReference type="NCBI Taxonomy" id="2315236"/>
    <lineage>
        <taxon>Bacteria</taxon>
        <taxon>Pseudomonadati</taxon>
        <taxon>Pseudomonadota</taxon>
        <taxon>Betaproteobacteria</taxon>
        <taxon>Burkholderiales</taxon>
        <taxon>Sphaerotilaceae</taxon>
        <taxon>Pseudaquabacterium</taxon>
    </lineage>
</organism>
<sequence>MTMPLSTLGPAVRATLNYSVDNGIPPDYYFYEPDPGIQLNPPGTDAREVAIHDGWPQVEKFSLDREGFELHDFIGRFDQFDDEASVHAQFYPQVIDHVQRHTGAKRVVVFDHTIRKRLPADLKVQTEVQRPAVLLVHSDYTVASGPQRVRDILGREAEPLLMGRVAFYNVWKPLYQRVEELPLAMCDATTHDPADLLRMDLKYRERTGEIYVMRHAPQHRWVYFPKMEAHHALLLKTYDSSTDGRCRFMGHSAFEDPTTPPGAPRRESIEVRTMAFF</sequence>